<dbReference type="OrthoDB" id="10257479at2759"/>
<accession>A0A7R9A5L0</accession>
<dbReference type="EMBL" id="LR899975">
    <property type="protein sequence ID" value="CAD7243579.1"/>
    <property type="molecule type" value="Genomic_DNA"/>
</dbReference>
<proteinExistence type="predicted"/>
<dbReference type="EMBL" id="CAJPEV010000458">
    <property type="protein sequence ID" value="CAG0885496.1"/>
    <property type="molecule type" value="Genomic_DNA"/>
</dbReference>
<evidence type="ECO:0000313" key="2">
    <source>
        <dbReference type="EMBL" id="CAD7243579.1"/>
    </source>
</evidence>
<dbReference type="PANTHER" id="PTHR15857">
    <property type="entry name" value="COMM DOMAIN CONTAINING PROTEIN 2"/>
    <property type="match status" value="1"/>
</dbReference>
<evidence type="ECO:0000259" key="1">
    <source>
        <dbReference type="PROSITE" id="PS51269"/>
    </source>
</evidence>
<dbReference type="Proteomes" id="UP000677054">
    <property type="component" value="Unassembled WGS sequence"/>
</dbReference>
<protein>
    <recommendedName>
        <fullName evidence="1">COMM domain-containing protein</fullName>
    </recommendedName>
</protein>
<name>A0A7R9A5L0_9CRUS</name>
<dbReference type="InterPro" id="IPR037354">
    <property type="entry name" value="Commd2"/>
</dbReference>
<gene>
    <name evidence="2" type="ORF">DSTB1V02_LOCUS3495</name>
</gene>
<dbReference type="AlphaFoldDB" id="A0A7R9A5L0"/>
<reference evidence="2" key="1">
    <citation type="submission" date="2020-11" db="EMBL/GenBank/DDBJ databases">
        <authorList>
            <person name="Tran Van P."/>
        </authorList>
    </citation>
    <scope>NUCLEOTIDE SEQUENCE</scope>
</reference>
<dbReference type="Pfam" id="PF07258">
    <property type="entry name" value="COMM_domain"/>
    <property type="match status" value="1"/>
</dbReference>
<feature type="domain" description="COMM" evidence="1">
    <location>
        <begin position="123"/>
        <end position="192"/>
    </location>
</feature>
<dbReference type="InterPro" id="IPR017920">
    <property type="entry name" value="COMM"/>
</dbReference>
<sequence length="201" mass="22755">MLLTIREDQRDRLGILRSLDSKGIQDFCQIAMQKLHGKVNPRVFSSAAGKLGVTPEIVTGAVDGLVFILSEATNAQLSLVDFQTSVMVLSADESHVKALCQFYEENRDEACQLLSRYCLDLPFYHSLEWRFEILVGSRCLREGIEPQVLLRLTTKTPDSDEVGIHVLRLDIPNLMHLLRTLEEALAESQSNQTRKILRAFR</sequence>
<keyword evidence="3" id="KW-1185">Reference proteome</keyword>
<evidence type="ECO:0000313" key="3">
    <source>
        <dbReference type="Proteomes" id="UP000677054"/>
    </source>
</evidence>
<organism evidence="2">
    <name type="scientific">Darwinula stevensoni</name>
    <dbReference type="NCBI Taxonomy" id="69355"/>
    <lineage>
        <taxon>Eukaryota</taxon>
        <taxon>Metazoa</taxon>
        <taxon>Ecdysozoa</taxon>
        <taxon>Arthropoda</taxon>
        <taxon>Crustacea</taxon>
        <taxon>Oligostraca</taxon>
        <taxon>Ostracoda</taxon>
        <taxon>Podocopa</taxon>
        <taxon>Podocopida</taxon>
        <taxon>Darwinulocopina</taxon>
        <taxon>Darwinuloidea</taxon>
        <taxon>Darwinulidae</taxon>
        <taxon>Darwinula</taxon>
    </lineage>
</organism>
<dbReference type="PANTHER" id="PTHR15857:SF0">
    <property type="entry name" value="COMM DOMAIN-CONTAINING PROTEIN 2"/>
    <property type="match status" value="1"/>
</dbReference>
<dbReference type="PROSITE" id="PS51269">
    <property type="entry name" value="COMM"/>
    <property type="match status" value="1"/>
</dbReference>
<dbReference type="Pfam" id="PF21672">
    <property type="entry name" value="COMM_HN"/>
    <property type="match status" value="1"/>
</dbReference>